<evidence type="ECO:0000313" key="2">
    <source>
        <dbReference type="EMBL" id="KIM93175.1"/>
    </source>
</evidence>
<dbReference type="AlphaFoldDB" id="A0A0C3GAG0"/>
<reference evidence="2 3" key="1">
    <citation type="submission" date="2014-04" db="EMBL/GenBank/DDBJ databases">
        <authorList>
            <consortium name="DOE Joint Genome Institute"/>
            <person name="Kuo A."/>
            <person name="Martino E."/>
            <person name="Perotto S."/>
            <person name="Kohler A."/>
            <person name="Nagy L.G."/>
            <person name="Floudas D."/>
            <person name="Copeland A."/>
            <person name="Barry K.W."/>
            <person name="Cichocki N."/>
            <person name="Veneault-Fourrey C."/>
            <person name="LaButti K."/>
            <person name="Lindquist E.A."/>
            <person name="Lipzen A."/>
            <person name="Lundell T."/>
            <person name="Morin E."/>
            <person name="Murat C."/>
            <person name="Sun H."/>
            <person name="Tunlid A."/>
            <person name="Henrissat B."/>
            <person name="Grigoriev I.V."/>
            <person name="Hibbett D.S."/>
            <person name="Martin F."/>
            <person name="Nordberg H.P."/>
            <person name="Cantor M.N."/>
            <person name="Hua S.X."/>
        </authorList>
    </citation>
    <scope>NUCLEOTIDE SEQUENCE [LARGE SCALE GENOMIC DNA]</scope>
    <source>
        <strain evidence="2 3">Zn</strain>
    </source>
</reference>
<evidence type="ECO:0000313" key="3">
    <source>
        <dbReference type="Proteomes" id="UP000054321"/>
    </source>
</evidence>
<dbReference type="OrthoDB" id="3558742at2759"/>
<proteinExistence type="predicted"/>
<dbReference type="Proteomes" id="UP000054321">
    <property type="component" value="Unassembled WGS sequence"/>
</dbReference>
<organism evidence="2 3">
    <name type="scientific">Oidiodendron maius (strain Zn)</name>
    <dbReference type="NCBI Taxonomy" id="913774"/>
    <lineage>
        <taxon>Eukaryota</taxon>
        <taxon>Fungi</taxon>
        <taxon>Dikarya</taxon>
        <taxon>Ascomycota</taxon>
        <taxon>Pezizomycotina</taxon>
        <taxon>Leotiomycetes</taxon>
        <taxon>Leotiomycetes incertae sedis</taxon>
        <taxon>Myxotrichaceae</taxon>
        <taxon>Oidiodendron</taxon>
    </lineage>
</organism>
<evidence type="ECO:0000256" key="1">
    <source>
        <dbReference type="SAM" id="MobiDB-lite"/>
    </source>
</evidence>
<name>A0A0C3GAG0_OIDMZ</name>
<accession>A0A0C3GAG0</accession>
<sequence>MMQLSLLAFESEAKRMIRSPSISDDYTILILLQFPFRDPTTRATLLSKRWSPYLDSLLQSLPFYDRAVDGSPNIDKAQEILRLIDPNPLTSPVWNQQWSSPSLKHNLAAERIADNMNAEISAQFKLVPFTTLVRIACGYSQIIRQDLFDGMSNIHAQLCKCFEQHHSLKNVFQQVLDFLIPPAYSIVSTSLSHPNEPLPPFYALDFIIFPIRKILLSTNISLITKLMQLATLESIYTSVVQGEEYCRWWSLTHADLSIGIQDIEPGKKERDIIRARHKYSPRPKVNQPKLWSEGRSAHEYQENLLSAPPVFWSSHGLPLRLARLSSSVAQQANTSCNTQISSALCRYHDYMDIGAAPASEVGSDTQFRTPPPQRCSRPSYTSTTSETAQPTSLVKNGGDSRSEGNRDVMAVCNLLSS</sequence>
<dbReference type="HOGENOM" id="CLU_659050_0_0_1"/>
<protein>
    <submittedName>
        <fullName evidence="2">Uncharacterized protein</fullName>
    </submittedName>
</protein>
<feature type="compositionally biased region" description="Polar residues" evidence="1">
    <location>
        <begin position="376"/>
        <end position="394"/>
    </location>
</feature>
<dbReference type="EMBL" id="KN832898">
    <property type="protein sequence ID" value="KIM93175.1"/>
    <property type="molecule type" value="Genomic_DNA"/>
</dbReference>
<keyword evidence="3" id="KW-1185">Reference proteome</keyword>
<dbReference type="InParanoid" id="A0A0C3GAG0"/>
<feature type="region of interest" description="Disordered" evidence="1">
    <location>
        <begin position="359"/>
        <end position="405"/>
    </location>
</feature>
<gene>
    <name evidence="2" type="ORF">OIDMADRAFT_21549</name>
</gene>
<reference evidence="3" key="2">
    <citation type="submission" date="2015-01" db="EMBL/GenBank/DDBJ databases">
        <title>Evolutionary Origins and Diversification of the Mycorrhizal Mutualists.</title>
        <authorList>
            <consortium name="DOE Joint Genome Institute"/>
            <consortium name="Mycorrhizal Genomics Consortium"/>
            <person name="Kohler A."/>
            <person name="Kuo A."/>
            <person name="Nagy L.G."/>
            <person name="Floudas D."/>
            <person name="Copeland A."/>
            <person name="Barry K.W."/>
            <person name="Cichocki N."/>
            <person name="Veneault-Fourrey C."/>
            <person name="LaButti K."/>
            <person name="Lindquist E.A."/>
            <person name="Lipzen A."/>
            <person name="Lundell T."/>
            <person name="Morin E."/>
            <person name="Murat C."/>
            <person name="Riley R."/>
            <person name="Ohm R."/>
            <person name="Sun H."/>
            <person name="Tunlid A."/>
            <person name="Henrissat B."/>
            <person name="Grigoriev I.V."/>
            <person name="Hibbett D.S."/>
            <person name="Martin F."/>
        </authorList>
    </citation>
    <scope>NUCLEOTIDE SEQUENCE [LARGE SCALE GENOMIC DNA]</scope>
    <source>
        <strain evidence="3">Zn</strain>
    </source>
</reference>